<dbReference type="Proteomes" id="UP000439780">
    <property type="component" value="Unassembled WGS sequence"/>
</dbReference>
<dbReference type="InterPro" id="IPR058625">
    <property type="entry name" value="MdtA-like_BSH"/>
</dbReference>
<keyword evidence="2" id="KW-1133">Transmembrane helix</keyword>
<dbReference type="EMBL" id="WTYA01000002">
    <property type="protein sequence ID" value="MXP27940.1"/>
    <property type="molecule type" value="Genomic_DNA"/>
</dbReference>
<reference evidence="6 7" key="1">
    <citation type="submission" date="2019-12" db="EMBL/GenBank/DDBJ databases">
        <title>Genomic-based taxomic classification of the family Erythrobacteraceae.</title>
        <authorList>
            <person name="Xu L."/>
        </authorList>
    </citation>
    <scope>NUCLEOTIDE SEQUENCE [LARGE SCALE GENOMIC DNA]</scope>
    <source>
        <strain evidence="6 7">KEMB 9005-328</strain>
    </source>
</reference>
<dbReference type="Pfam" id="PF25954">
    <property type="entry name" value="Beta-barrel_RND_2"/>
    <property type="match status" value="1"/>
</dbReference>
<evidence type="ECO:0000259" key="3">
    <source>
        <dbReference type="Pfam" id="PF25917"/>
    </source>
</evidence>
<dbReference type="Pfam" id="PF25917">
    <property type="entry name" value="BSH_RND"/>
    <property type="match status" value="1"/>
</dbReference>
<keyword evidence="2" id="KW-0812">Transmembrane</keyword>
<dbReference type="Gene3D" id="2.40.50.100">
    <property type="match status" value="1"/>
</dbReference>
<dbReference type="Gene3D" id="2.40.420.20">
    <property type="match status" value="1"/>
</dbReference>
<organism evidence="6 7">
    <name type="scientific">Qipengyuania algicida</name>
    <dbReference type="NCBI Taxonomy" id="1836209"/>
    <lineage>
        <taxon>Bacteria</taxon>
        <taxon>Pseudomonadati</taxon>
        <taxon>Pseudomonadota</taxon>
        <taxon>Alphaproteobacteria</taxon>
        <taxon>Sphingomonadales</taxon>
        <taxon>Erythrobacteraceae</taxon>
        <taxon>Qipengyuania</taxon>
    </lineage>
</organism>
<evidence type="ECO:0000256" key="1">
    <source>
        <dbReference type="ARBA" id="ARBA00009477"/>
    </source>
</evidence>
<dbReference type="AlphaFoldDB" id="A0A845ACG1"/>
<dbReference type="NCBIfam" id="TIGR01730">
    <property type="entry name" value="RND_mfp"/>
    <property type="match status" value="1"/>
</dbReference>
<dbReference type="PANTHER" id="PTHR30469">
    <property type="entry name" value="MULTIDRUG RESISTANCE PROTEIN MDTA"/>
    <property type="match status" value="1"/>
</dbReference>
<dbReference type="InterPro" id="IPR006143">
    <property type="entry name" value="RND_pump_MFP"/>
</dbReference>
<dbReference type="InterPro" id="IPR058792">
    <property type="entry name" value="Beta-barrel_RND_2"/>
</dbReference>
<dbReference type="RefSeq" id="WP_160752233.1">
    <property type="nucleotide sequence ID" value="NZ_WTYA01000002.1"/>
</dbReference>
<name>A0A845ACG1_9SPHN</name>
<proteinExistence type="inferred from homology"/>
<dbReference type="Gene3D" id="2.40.30.170">
    <property type="match status" value="1"/>
</dbReference>
<keyword evidence="2" id="KW-0472">Membrane</keyword>
<feature type="domain" description="YknX-like C-terminal permuted SH3-like" evidence="5">
    <location>
        <begin position="324"/>
        <end position="389"/>
    </location>
</feature>
<evidence type="ECO:0000259" key="4">
    <source>
        <dbReference type="Pfam" id="PF25954"/>
    </source>
</evidence>
<dbReference type="Gene3D" id="1.10.287.470">
    <property type="entry name" value="Helix hairpin bin"/>
    <property type="match status" value="1"/>
</dbReference>
<evidence type="ECO:0000259" key="5">
    <source>
        <dbReference type="Pfam" id="PF25989"/>
    </source>
</evidence>
<protein>
    <submittedName>
        <fullName evidence="6">Efflux RND transporter periplasmic adaptor subunit</fullName>
    </submittedName>
</protein>
<evidence type="ECO:0000313" key="7">
    <source>
        <dbReference type="Proteomes" id="UP000439780"/>
    </source>
</evidence>
<feature type="transmembrane region" description="Helical" evidence="2">
    <location>
        <begin position="33"/>
        <end position="51"/>
    </location>
</feature>
<evidence type="ECO:0000313" key="6">
    <source>
        <dbReference type="EMBL" id="MXP27940.1"/>
    </source>
</evidence>
<keyword evidence="7" id="KW-1185">Reference proteome</keyword>
<dbReference type="PANTHER" id="PTHR30469:SF15">
    <property type="entry name" value="HLYD FAMILY OF SECRETION PROTEINS"/>
    <property type="match status" value="1"/>
</dbReference>
<dbReference type="GO" id="GO:0015562">
    <property type="term" value="F:efflux transmembrane transporter activity"/>
    <property type="evidence" value="ECO:0007669"/>
    <property type="project" value="TreeGrafter"/>
</dbReference>
<dbReference type="GO" id="GO:1990281">
    <property type="term" value="C:efflux pump complex"/>
    <property type="evidence" value="ECO:0007669"/>
    <property type="project" value="TreeGrafter"/>
</dbReference>
<accession>A0A845ACG1</accession>
<sequence>MNYETTVTADRADNLSGSYDADLTDAPRSKRRVIIIVALVLAAIVALAFYMHSRSGEATPAADQSNQLPVVTVMEPGRSSVEGTINATGTLSARREIPVGVVGEGGRVVSVRVDQGSWVKKGQILAVIDRSVQTQQAAGAAAQIQVARADAKLAQDNLNRALQLVDRGFISKANVDQLTATRDAAVARVKVAEASYRELLARNARLNIVAPVSGLVLTRNVEPGQTVSPGAQPVFTMAENGQMELDAQLGEQDLAKVGVGTQVQVTPVGLDKTYSGQVWQVAPTIDAQTRQGTARVSLNYAPGLRPGGFASAVFQSGAVDAPMLPESALMSDENGSYVYVVGKDDKVVRRPVKTGLVTDQGIAITSGLTGNERVVMRAGAFLNPGDQIKPVLHKPEAN</sequence>
<evidence type="ECO:0000256" key="2">
    <source>
        <dbReference type="SAM" id="Phobius"/>
    </source>
</evidence>
<dbReference type="SUPFAM" id="SSF111369">
    <property type="entry name" value="HlyD-like secretion proteins"/>
    <property type="match status" value="1"/>
</dbReference>
<gene>
    <name evidence="6" type="ORF">GRI58_03775</name>
</gene>
<dbReference type="InterPro" id="IPR058637">
    <property type="entry name" value="YknX-like_C"/>
</dbReference>
<comment type="caution">
    <text evidence="6">The sequence shown here is derived from an EMBL/GenBank/DDBJ whole genome shotgun (WGS) entry which is preliminary data.</text>
</comment>
<feature type="domain" description="Multidrug resistance protein MdtA-like barrel-sandwich hybrid" evidence="3">
    <location>
        <begin position="106"/>
        <end position="232"/>
    </location>
</feature>
<feature type="domain" description="CusB-like beta-barrel" evidence="4">
    <location>
        <begin position="245"/>
        <end position="316"/>
    </location>
</feature>
<comment type="similarity">
    <text evidence="1">Belongs to the membrane fusion protein (MFP) (TC 8.A.1) family.</text>
</comment>
<dbReference type="Pfam" id="PF25989">
    <property type="entry name" value="YknX_C"/>
    <property type="match status" value="1"/>
</dbReference>
<dbReference type="OrthoDB" id="7422354at2"/>